<dbReference type="SUPFAM" id="SSF46955">
    <property type="entry name" value="Putative DNA-binding domain"/>
    <property type="match status" value="2"/>
</dbReference>
<dbReference type="Proteomes" id="UP000478148">
    <property type="component" value="Unassembled WGS sequence"/>
</dbReference>
<name>A0A6M1KYW4_9ACTN</name>
<keyword evidence="2" id="KW-0805">Transcription regulation</keyword>
<organism evidence="6 7">
    <name type="scientific">Verrucosispora sioxanthis</name>
    <dbReference type="NCBI Taxonomy" id="2499994"/>
    <lineage>
        <taxon>Bacteria</taxon>
        <taxon>Bacillati</taxon>
        <taxon>Actinomycetota</taxon>
        <taxon>Actinomycetes</taxon>
        <taxon>Micromonosporales</taxon>
        <taxon>Micromonosporaceae</taxon>
        <taxon>Micromonospora</taxon>
    </lineage>
</organism>
<feature type="domain" description="HTH merR-type" evidence="5">
    <location>
        <begin position="124"/>
        <end position="193"/>
    </location>
</feature>
<evidence type="ECO:0000313" key="7">
    <source>
        <dbReference type="Proteomes" id="UP000478148"/>
    </source>
</evidence>
<evidence type="ECO:0000256" key="3">
    <source>
        <dbReference type="ARBA" id="ARBA00023125"/>
    </source>
</evidence>
<dbReference type="PANTHER" id="PTHR30204">
    <property type="entry name" value="REDOX-CYCLING DRUG-SENSING TRANSCRIPTIONAL ACTIVATOR SOXR"/>
    <property type="match status" value="1"/>
</dbReference>
<dbReference type="InterPro" id="IPR000551">
    <property type="entry name" value="MerR-type_HTH_dom"/>
</dbReference>
<dbReference type="EMBL" id="SAIY01000005">
    <property type="protein sequence ID" value="NGM14146.1"/>
    <property type="molecule type" value="Genomic_DNA"/>
</dbReference>
<evidence type="ECO:0000259" key="5">
    <source>
        <dbReference type="PROSITE" id="PS50937"/>
    </source>
</evidence>
<dbReference type="Pfam" id="PF00376">
    <property type="entry name" value="MerR"/>
    <property type="match status" value="1"/>
</dbReference>
<keyword evidence="3" id="KW-0238">DNA-binding</keyword>
<keyword evidence="7" id="KW-1185">Reference proteome</keyword>
<proteinExistence type="predicted"/>
<keyword evidence="1" id="KW-0678">Repressor</keyword>
<accession>A0A6M1KYW4</accession>
<dbReference type="InterPro" id="IPR047057">
    <property type="entry name" value="MerR_fam"/>
</dbReference>
<comment type="caution">
    <text evidence="6">The sequence shown here is derived from an EMBL/GenBank/DDBJ whole genome shotgun (WGS) entry which is preliminary data.</text>
</comment>
<dbReference type="AlphaFoldDB" id="A0A6M1KYW4"/>
<dbReference type="PROSITE" id="PS50937">
    <property type="entry name" value="HTH_MERR_2"/>
    <property type="match status" value="2"/>
</dbReference>
<reference evidence="6 7" key="1">
    <citation type="submission" date="2020-02" db="EMBL/GenBank/DDBJ databases">
        <title>Draft Genome Sequence of Verrucosispora sp. Strain CWR15, Isolated from Gulf of Mexico Sponge.</title>
        <authorList>
            <person name="Kennedy S.J."/>
            <person name="Cella E."/>
            <person name="Azarian T."/>
            <person name="Baker B.J."/>
            <person name="Shaw L.N."/>
        </authorList>
    </citation>
    <scope>NUCLEOTIDE SEQUENCE [LARGE SCALE GENOMIC DNA]</scope>
    <source>
        <strain evidence="6 7">CWR15</strain>
    </source>
</reference>
<dbReference type="Gene3D" id="1.10.1660.10">
    <property type="match status" value="2"/>
</dbReference>
<feature type="domain" description="HTH merR-type" evidence="5">
    <location>
        <begin position="3"/>
        <end position="51"/>
    </location>
</feature>
<dbReference type="PROSITE" id="PS00552">
    <property type="entry name" value="HTH_MERR_1"/>
    <property type="match status" value="1"/>
</dbReference>
<evidence type="ECO:0000256" key="2">
    <source>
        <dbReference type="ARBA" id="ARBA00023015"/>
    </source>
</evidence>
<dbReference type="SMART" id="SM00422">
    <property type="entry name" value="HTH_MERR"/>
    <property type="match status" value="2"/>
</dbReference>
<evidence type="ECO:0000313" key="6">
    <source>
        <dbReference type="EMBL" id="NGM14146.1"/>
    </source>
</evidence>
<dbReference type="GO" id="GO:0003700">
    <property type="term" value="F:DNA-binding transcription factor activity"/>
    <property type="evidence" value="ECO:0007669"/>
    <property type="project" value="InterPro"/>
</dbReference>
<dbReference type="GO" id="GO:0003677">
    <property type="term" value="F:DNA binding"/>
    <property type="evidence" value="ECO:0007669"/>
    <property type="project" value="UniProtKB-KW"/>
</dbReference>
<sequence>MMYFRPADLAHEHGLSPQSVRNYERDGLIPPARRTESGYRRYTEKHAAALRAYRALIPAHGYAESGAIMRDITAGRLNEALATIDRSHAELLRDRGTLDAVAEVLSHLTGRSTGTWRAPKSIQPYSIGELAHRLGVNVATIRKWETSGVLAPVRRPETGHRMYDASDVRDAELAHFLRRGRYPLELIATVVQQVRAAGDTQALAAALADWRQRVTARGLAMLNAAAQLASYLAMEEN</sequence>
<dbReference type="InterPro" id="IPR009061">
    <property type="entry name" value="DNA-bd_dom_put_sf"/>
</dbReference>
<evidence type="ECO:0000256" key="1">
    <source>
        <dbReference type="ARBA" id="ARBA00022491"/>
    </source>
</evidence>
<dbReference type="Pfam" id="PF13411">
    <property type="entry name" value="MerR_1"/>
    <property type="match status" value="1"/>
</dbReference>
<dbReference type="PANTHER" id="PTHR30204:SF69">
    <property type="entry name" value="MERR-FAMILY TRANSCRIPTIONAL REGULATOR"/>
    <property type="match status" value="1"/>
</dbReference>
<evidence type="ECO:0000256" key="4">
    <source>
        <dbReference type="ARBA" id="ARBA00023163"/>
    </source>
</evidence>
<dbReference type="CDD" id="cd04772">
    <property type="entry name" value="HTH_TioE_rpt1"/>
    <property type="match status" value="1"/>
</dbReference>
<keyword evidence="4" id="KW-0804">Transcription</keyword>
<protein>
    <submittedName>
        <fullName evidence="6">MerR family transcriptional regulator</fullName>
    </submittedName>
</protein>
<gene>
    <name evidence="6" type="ORF">ENC19_16400</name>
</gene>
<dbReference type="CDD" id="cd04773">
    <property type="entry name" value="HTH_TioE_rpt2"/>
    <property type="match status" value="1"/>
</dbReference>